<dbReference type="EMBL" id="VSWD01000007">
    <property type="protein sequence ID" value="KAK3097652.1"/>
    <property type="molecule type" value="Genomic_DNA"/>
</dbReference>
<proteinExistence type="predicted"/>
<evidence type="ECO:0000313" key="2">
    <source>
        <dbReference type="Proteomes" id="UP001186944"/>
    </source>
</evidence>
<comment type="caution">
    <text evidence="1">The sequence shown here is derived from an EMBL/GenBank/DDBJ whole genome shotgun (WGS) entry which is preliminary data.</text>
</comment>
<keyword evidence="2" id="KW-1185">Reference proteome</keyword>
<dbReference type="SUPFAM" id="SSF54995">
    <property type="entry name" value="Ribosomal protein S6"/>
    <property type="match status" value="1"/>
</dbReference>
<dbReference type="Proteomes" id="UP001186944">
    <property type="component" value="Unassembled WGS sequence"/>
</dbReference>
<dbReference type="AlphaFoldDB" id="A0AA88Y478"/>
<organism evidence="1 2">
    <name type="scientific">Pinctada imbricata</name>
    <name type="common">Atlantic pearl-oyster</name>
    <name type="synonym">Pinctada martensii</name>
    <dbReference type="NCBI Taxonomy" id="66713"/>
    <lineage>
        <taxon>Eukaryota</taxon>
        <taxon>Metazoa</taxon>
        <taxon>Spiralia</taxon>
        <taxon>Lophotrochozoa</taxon>
        <taxon>Mollusca</taxon>
        <taxon>Bivalvia</taxon>
        <taxon>Autobranchia</taxon>
        <taxon>Pteriomorphia</taxon>
        <taxon>Pterioida</taxon>
        <taxon>Pterioidea</taxon>
        <taxon>Pteriidae</taxon>
        <taxon>Pinctada</taxon>
    </lineage>
</organism>
<reference evidence="1" key="1">
    <citation type="submission" date="2019-08" db="EMBL/GenBank/DDBJ databases">
        <title>The improved chromosome-level genome for the pearl oyster Pinctada fucata martensii using PacBio sequencing and Hi-C.</title>
        <authorList>
            <person name="Zheng Z."/>
        </authorList>
    </citation>
    <scope>NUCLEOTIDE SEQUENCE</scope>
    <source>
        <strain evidence="1">ZZ-2019</strain>
        <tissue evidence="1">Adductor muscle</tissue>
    </source>
</reference>
<sequence length="107" mass="12644">MTAHDKSKWNHGHYFIVNLDLSSDSVVDMRNDFIKDKSLIRSSILREEPLFQRPCLKGEECLFGDLPVPDHEKQVYKVKHLKRLARYDNKKRNKNLDSDRYSSLPID</sequence>
<accession>A0AA88Y478</accession>
<dbReference type="GO" id="GO:0019843">
    <property type="term" value="F:rRNA binding"/>
    <property type="evidence" value="ECO:0007669"/>
    <property type="project" value="InterPro"/>
</dbReference>
<dbReference type="InterPro" id="IPR035980">
    <property type="entry name" value="Ribosomal_bS6_sf"/>
</dbReference>
<protein>
    <submittedName>
        <fullName evidence="1">Uncharacterized protein</fullName>
    </submittedName>
</protein>
<name>A0AA88Y478_PINIB</name>
<dbReference type="GO" id="GO:0003735">
    <property type="term" value="F:structural constituent of ribosome"/>
    <property type="evidence" value="ECO:0007669"/>
    <property type="project" value="InterPro"/>
</dbReference>
<gene>
    <name evidence="1" type="ORF">FSP39_011740</name>
</gene>
<dbReference type="GO" id="GO:0005840">
    <property type="term" value="C:ribosome"/>
    <property type="evidence" value="ECO:0007669"/>
    <property type="project" value="InterPro"/>
</dbReference>
<dbReference type="GO" id="GO:0006412">
    <property type="term" value="P:translation"/>
    <property type="evidence" value="ECO:0007669"/>
    <property type="project" value="InterPro"/>
</dbReference>
<evidence type="ECO:0000313" key="1">
    <source>
        <dbReference type="EMBL" id="KAK3097652.1"/>
    </source>
</evidence>